<dbReference type="GO" id="GO:0007165">
    <property type="term" value="P:signal transduction"/>
    <property type="evidence" value="ECO:0007669"/>
    <property type="project" value="InterPro"/>
</dbReference>
<dbReference type="EMBL" id="CAJZBQ010000011">
    <property type="protein sequence ID" value="CAG9314178.1"/>
    <property type="molecule type" value="Genomic_DNA"/>
</dbReference>
<organism evidence="9 10">
    <name type="scientific">Blepharisma stoltei</name>
    <dbReference type="NCBI Taxonomy" id="1481888"/>
    <lineage>
        <taxon>Eukaryota</taxon>
        <taxon>Sar</taxon>
        <taxon>Alveolata</taxon>
        <taxon>Ciliophora</taxon>
        <taxon>Postciliodesmatophora</taxon>
        <taxon>Heterotrichea</taxon>
        <taxon>Heterotrichida</taxon>
        <taxon>Blepharismidae</taxon>
        <taxon>Blepharisma</taxon>
    </lineage>
</organism>
<dbReference type="GO" id="GO:0004114">
    <property type="term" value="F:3',5'-cyclic-nucleotide phosphodiesterase activity"/>
    <property type="evidence" value="ECO:0007669"/>
    <property type="project" value="InterPro"/>
</dbReference>
<comment type="caution">
    <text evidence="9">The sequence shown here is derived from an EMBL/GenBank/DDBJ whole genome shotgun (WGS) entry which is preliminary data.</text>
</comment>
<evidence type="ECO:0000256" key="4">
    <source>
        <dbReference type="PIRSR" id="PIRSR623088-2"/>
    </source>
</evidence>
<feature type="binding site" evidence="5">
    <location>
        <position position="501"/>
    </location>
    <ligand>
        <name>Zn(2+)</name>
        <dbReference type="ChEBI" id="CHEBI:29105"/>
        <label>2</label>
    </ligand>
</feature>
<feature type="active site" description="Proton donor" evidence="3">
    <location>
        <position position="460"/>
    </location>
</feature>
<dbReference type="AlphaFoldDB" id="A0AAU9IJC8"/>
<comment type="similarity">
    <text evidence="6">Belongs to the cyclic nucleotide phosphodiesterase family.</text>
</comment>
<dbReference type="InterPro" id="IPR003607">
    <property type="entry name" value="HD/PDEase_dom"/>
</dbReference>
<comment type="cofactor">
    <cofactor evidence="6">
        <name>a divalent metal cation</name>
        <dbReference type="ChEBI" id="CHEBI:60240"/>
    </cofactor>
    <text evidence="6">Binds 2 divalent metal cations per subunit. Site 1 may preferentially bind zinc ions, while site 2 has a preference for magnesium and/or manganese ions.</text>
</comment>
<feature type="transmembrane region" description="Helical" evidence="7">
    <location>
        <begin position="132"/>
        <end position="153"/>
    </location>
</feature>
<feature type="binding site" evidence="4">
    <location>
        <position position="501"/>
    </location>
    <ligand>
        <name>AMP</name>
        <dbReference type="ChEBI" id="CHEBI:456215"/>
    </ligand>
</feature>
<keyword evidence="7" id="KW-0472">Membrane</keyword>
<dbReference type="CDD" id="cd00077">
    <property type="entry name" value="HDc"/>
    <property type="match status" value="1"/>
</dbReference>
<feature type="transmembrane region" description="Helical" evidence="7">
    <location>
        <begin position="74"/>
        <end position="94"/>
    </location>
</feature>
<reference evidence="9" key="1">
    <citation type="submission" date="2021-09" db="EMBL/GenBank/DDBJ databases">
        <authorList>
            <consortium name="AG Swart"/>
            <person name="Singh M."/>
            <person name="Singh A."/>
            <person name="Seah K."/>
            <person name="Emmerich C."/>
        </authorList>
    </citation>
    <scope>NUCLEOTIDE SEQUENCE</scope>
    <source>
        <strain evidence="9">ATCC30299</strain>
    </source>
</reference>
<feature type="transmembrane region" description="Helical" evidence="7">
    <location>
        <begin position="221"/>
        <end position="239"/>
    </location>
</feature>
<keyword evidence="7" id="KW-1133">Transmembrane helix</keyword>
<feature type="binding site" evidence="4">
    <location>
        <position position="664"/>
    </location>
    <ligand>
        <name>AMP</name>
        <dbReference type="ChEBI" id="CHEBI:456215"/>
    </ligand>
</feature>
<gene>
    <name evidence="9" type="ORF">BSTOLATCC_MIC9974</name>
</gene>
<dbReference type="PROSITE" id="PS00126">
    <property type="entry name" value="PDEASE_I_1"/>
    <property type="match status" value="1"/>
</dbReference>
<feature type="transmembrane region" description="Helical" evidence="7">
    <location>
        <begin position="106"/>
        <end position="125"/>
    </location>
</feature>
<dbReference type="EC" id="3.1.4.-" evidence="6"/>
<feature type="binding site" evidence="5">
    <location>
        <position position="501"/>
    </location>
    <ligand>
        <name>Zn(2+)</name>
        <dbReference type="ChEBI" id="CHEBI:29105"/>
        <label>1</label>
    </ligand>
</feature>
<protein>
    <recommendedName>
        <fullName evidence="6">Phosphodiesterase</fullName>
        <ecNumber evidence="6">3.1.4.-</ecNumber>
    </recommendedName>
</protein>
<name>A0AAU9IJC8_9CILI</name>
<evidence type="ECO:0000256" key="6">
    <source>
        <dbReference type="RuleBase" id="RU363067"/>
    </source>
</evidence>
<evidence type="ECO:0000256" key="3">
    <source>
        <dbReference type="PIRSR" id="PIRSR623088-1"/>
    </source>
</evidence>
<evidence type="ECO:0000256" key="5">
    <source>
        <dbReference type="PIRSR" id="PIRSR623088-3"/>
    </source>
</evidence>
<proteinExistence type="inferred from homology"/>
<sequence>MSSRSEPISPSIFLHHRPSTYGLLGHENHENQSIPINPNLLWFTSPYMEDKFIKSIYCDRKDHKTLSLEFRSTLLVFYLYLTLYITILIAFSILLNADNEMADSNLRFQLIFLSAILIISYMILYSFHKSTFCLYHCRFFLMLLGFLFLIYLIVGDERVLSGMLSEDYHKSSIPSTLGVICWIIMMRNILFDSFYLVGILCVSSIVLFLSFSLSYSPLNDYSIIAECAIMVLFLGLQVIEAHKFDYRSRQLFYRAERERENFYIPEVDVSMQDVIKSEIEHLVNSCDSIKNDIKYGYSVVMFKDVKNRLKNASIEVEKVKRRIAHGHYYKEIRFQEAPDIDKEDIEFINQNYMEVRQTQDAFEIMVPKKFTFTEDETKNKKAFPFRNYGASELESVLSTIGRNWNFDIWFIYNATGSSIFVIAKYLLKKWNLNETFNIPESVSDLYFKTIEKGYNKNPYHNACHAADVLHCVLFFIQHSSLHVYLSALDILSSIIASLGHDVGHPALTNRYLINNHDELAYQYNDQSVLENMHCSNTFTIMQKSGCNVLEGITSSDWFKARKLIIDMILGTDMSKHFELLGRFRTRAINLSDLDIEKADDKVMILAMALKCGDIGHSAKVKDLHEKWSQLVCEEFFNQGDLEKKNKQPVSMYCDRDTTNIPKSQAGFIKNICLPLFEVWCSYLKSDVINTLVLEQMKKNLAMWEHKSVGRRVTQKIYQSDENSQESFEWQRHISISYDQMNKPTL</sequence>
<feature type="binding site" evidence="5">
    <location>
        <position position="464"/>
    </location>
    <ligand>
        <name>Zn(2+)</name>
        <dbReference type="ChEBI" id="CHEBI:29105"/>
        <label>1</label>
    </ligand>
</feature>
<evidence type="ECO:0000259" key="8">
    <source>
        <dbReference type="PROSITE" id="PS51845"/>
    </source>
</evidence>
<feature type="binding site" evidence="5">
    <location>
        <position position="500"/>
    </location>
    <ligand>
        <name>Zn(2+)</name>
        <dbReference type="ChEBI" id="CHEBI:29105"/>
        <label>1</label>
    </ligand>
</feature>
<evidence type="ECO:0000256" key="2">
    <source>
        <dbReference type="ARBA" id="ARBA00022801"/>
    </source>
</evidence>
<evidence type="ECO:0000256" key="7">
    <source>
        <dbReference type="SAM" id="Phobius"/>
    </source>
</evidence>
<evidence type="ECO:0000313" key="9">
    <source>
        <dbReference type="EMBL" id="CAG9314178.1"/>
    </source>
</evidence>
<keyword evidence="1 5" id="KW-0479">Metal-binding</keyword>
<evidence type="ECO:0000256" key="1">
    <source>
        <dbReference type="ARBA" id="ARBA00022723"/>
    </source>
</evidence>
<dbReference type="PANTHER" id="PTHR11347">
    <property type="entry name" value="CYCLIC NUCLEOTIDE PHOSPHODIESTERASE"/>
    <property type="match status" value="1"/>
</dbReference>
<dbReference type="InterPro" id="IPR002073">
    <property type="entry name" value="PDEase_catalytic_dom"/>
</dbReference>
<accession>A0AAU9IJC8</accession>
<feature type="transmembrane region" description="Helical" evidence="7">
    <location>
        <begin position="195"/>
        <end position="215"/>
    </location>
</feature>
<keyword evidence="7" id="KW-0812">Transmembrane</keyword>
<dbReference type="PROSITE" id="PS51845">
    <property type="entry name" value="PDEASE_I_2"/>
    <property type="match status" value="1"/>
</dbReference>
<dbReference type="InterPro" id="IPR036971">
    <property type="entry name" value="PDEase_catalytic_dom_sf"/>
</dbReference>
<dbReference type="InterPro" id="IPR023088">
    <property type="entry name" value="PDEase"/>
</dbReference>
<feature type="domain" description="PDEase" evidence="8">
    <location>
        <begin position="373"/>
        <end position="710"/>
    </location>
</feature>
<keyword evidence="2 6" id="KW-0378">Hydrolase</keyword>
<feature type="binding site" evidence="5">
    <location>
        <position position="613"/>
    </location>
    <ligand>
        <name>Zn(2+)</name>
        <dbReference type="ChEBI" id="CHEBI:29105"/>
        <label>1</label>
    </ligand>
</feature>
<dbReference type="GO" id="GO:0046872">
    <property type="term" value="F:metal ion binding"/>
    <property type="evidence" value="ECO:0007669"/>
    <property type="project" value="UniProtKB-KW"/>
</dbReference>
<keyword evidence="10" id="KW-1185">Reference proteome</keyword>
<dbReference type="PRINTS" id="PR00387">
    <property type="entry name" value="PDIESTERASE1"/>
</dbReference>
<dbReference type="Proteomes" id="UP001162131">
    <property type="component" value="Unassembled WGS sequence"/>
</dbReference>
<feature type="binding site" evidence="4">
    <location>
        <position position="613"/>
    </location>
    <ligand>
        <name>AMP</name>
        <dbReference type="ChEBI" id="CHEBI:456215"/>
    </ligand>
</feature>
<dbReference type="InterPro" id="IPR023174">
    <property type="entry name" value="PDEase_CS"/>
</dbReference>
<feature type="binding site" evidence="4">
    <location>
        <begin position="460"/>
        <end position="464"/>
    </location>
    <ligand>
        <name>AMP</name>
        <dbReference type="ChEBI" id="CHEBI:456215"/>
    </ligand>
</feature>
<dbReference type="Gene3D" id="1.10.1300.10">
    <property type="entry name" value="3'5'-cyclic nucleotide phosphodiesterase, catalytic domain"/>
    <property type="match status" value="1"/>
</dbReference>
<dbReference type="Pfam" id="PF00233">
    <property type="entry name" value="PDEase_I"/>
    <property type="match status" value="1"/>
</dbReference>
<evidence type="ECO:0000313" key="10">
    <source>
        <dbReference type="Proteomes" id="UP001162131"/>
    </source>
</evidence>
<dbReference type="SUPFAM" id="SSF109604">
    <property type="entry name" value="HD-domain/PDEase-like"/>
    <property type="match status" value="1"/>
</dbReference>